<evidence type="ECO:0000313" key="3">
    <source>
        <dbReference type="Proteomes" id="UP001238163"/>
    </source>
</evidence>
<dbReference type="InterPro" id="IPR043129">
    <property type="entry name" value="ATPase_NBD"/>
</dbReference>
<gene>
    <name evidence="2" type="ORF">J3R75_000727</name>
</gene>
<dbReference type="PANTHER" id="PTHR18964:SF149">
    <property type="entry name" value="BIFUNCTIONAL UDP-N-ACETYLGLUCOSAMINE 2-EPIMERASE_N-ACETYLMANNOSAMINE KINASE"/>
    <property type="match status" value="1"/>
</dbReference>
<dbReference type="RefSeq" id="WP_307259955.1">
    <property type="nucleotide sequence ID" value="NZ_JAUSVL010000001.1"/>
</dbReference>
<keyword evidence="2" id="KW-0418">Kinase</keyword>
<dbReference type="Gene3D" id="3.30.420.40">
    <property type="match status" value="2"/>
</dbReference>
<dbReference type="EMBL" id="JAUSVL010000001">
    <property type="protein sequence ID" value="MDQ0288620.1"/>
    <property type="molecule type" value="Genomic_DNA"/>
</dbReference>
<dbReference type="InterPro" id="IPR036388">
    <property type="entry name" value="WH-like_DNA-bd_sf"/>
</dbReference>
<proteinExistence type="inferred from homology"/>
<keyword evidence="2" id="KW-0808">Transferase</keyword>
<dbReference type="Gene3D" id="1.10.10.10">
    <property type="entry name" value="Winged helix-like DNA-binding domain superfamily/Winged helix DNA-binding domain"/>
    <property type="match status" value="1"/>
</dbReference>
<dbReference type="GO" id="GO:0016301">
    <property type="term" value="F:kinase activity"/>
    <property type="evidence" value="ECO:0007669"/>
    <property type="project" value="UniProtKB-KW"/>
</dbReference>
<protein>
    <submittedName>
        <fullName evidence="2">NBD/HSP70 family sugar kinase</fullName>
    </submittedName>
</protein>
<evidence type="ECO:0000256" key="1">
    <source>
        <dbReference type="ARBA" id="ARBA00006479"/>
    </source>
</evidence>
<comment type="caution">
    <text evidence="2">The sequence shown here is derived from an EMBL/GenBank/DDBJ whole genome shotgun (WGS) entry which is preliminary data.</text>
</comment>
<dbReference type="InterPro" id="IPR000600">
    <property type="entry name" value="ROK"/>
</dbReference>
<dbReference type="AlphaFoldDB" id="A0AAE3VDT1"/>
<dbReference type="Proteomes" id="UP001238163">
    <property type="component" value="Unassembled WGS sequence"/>
</dbReference>
<organism evidence="2 3">
    <name type="scientific">Oligosphaera ethanolica</name>
    <dbReference type="NCBI Taxonomy" id="760260"/>
    <lineage>
        <taxon>Bacteria</taxon>
        <taxon>Pseudomonadati</taxon>
        <taxon>Lentisphaerota</taxon>
        <taxon>Oligosphaeria</taxon>
        <taxon>Oligosphaerales</taxon>
        <taxon>Oligosphaeraceae</taxon>
        <taxon>Oligosphaera</taxon>
    </lineage>
</organism>
<accession>A0AAE3VDT1</accession>
<reference evidence="2" key="1">
    <citation type="submission" date="2023-07" db="EMBL/GenBank/DDBJ databases">
        <title>Genomic Encyclopedia of Type Strains, Phase IV (KMG-IV): sequencing the most valuable type-strain genomes for metagenomic binning, comparative biology and taxonomic classification.</title>
        <authorList>
            <person name="Goeker M."/>
        </authorList>
    </citation>
    <scope>NUCLEOTIDE SEQUENCE</scope>
    <source>
        <strain evidence="2">DSM 24202</strain>
    </source>
</reference>
<dbReference type="Pfam" id="PF00480">
    <property type="entry name" value="ROK"/>
    <property type="match status" value="1"/>
</dbReference>
<name>A0AAE3VDT1_9BACT</name>
<evidence type="ECO:0000313" key="2">
    <source>
        <dbReference type="EMBL" id="MDQ0288620.1"/>
    </source>
</evidence>
<dbReference type="SUPFAM" id="SSF53067">
    <property type="entry name" value="Actin-like ATPase domain"/>
    <property type="match status" value="1"/>
</dbReference>
<sequence>MLANHIIVLDAVRAKKNQAFKKDLCQQTGLSWGTLCKTVDSLLAGGYLNSRKERASRPGRPIVPLGVEGWAACFAGMDVGAEHTRVLFADLNLEPLFQQEVPTPRYTDPEPFYAWLTGVYNAALAASGVACERVRTLGLSVSGNVDSEHGVIVSGGNFGMAFGANLPVSALASRLGVPVFAMSTQVAAVWAEYQFGICAGYGNLVNIGLGVGIGSGIVANHVLLYSHPKRPVGYIGHILIPGNDHICSCGFKGCLEAYSGGDYLVGIARERFPQRLELHGAAELDRAAAAGDADARAVLDTAAAYNAVGVAAMIQLYAPDALIFSGRQSRADGYVYQRTIAELKGILPRERRNCYIGITSLGAYQSALGAMRLGYEHWELA</sequence>
<comment type="similarity">
    <text evidence="1">Belongs to the ROK (NagC/XylR) family.</text>
</comment>
<dbReference type="PANTHER" id="PTHR18964">
    <property type="entry name" value="ROK (REPRESSOR, ORF, KINASE) FAMILY"/>
    <property type="match status" value="1"/>
</dbReference>
<keyword evidence="3" id="KW-1185">Reference proteome</keyword>